<evidence type="ECO:0000256" key="10">
    <source>
        <dbReference type="ARBA" id="ARBA00066503"/>
    </source>
</evidence>
<dbReference type="RefSeq" id="WP_154553303.1">
    <property type="nucleotide sequence ID" value="NZ_VUNA01000001.1"/>
</dbReference>
<evidence type="ECO:0000313" key="15">
    <source>
        <dbReference type="Proteomes" id="UP000469424"/>
    </source>
</evidence>
<dbReference type="FunFam" id="3.40.1780.10:FF:000001">
    <property type="entry name" value="S-adenosylmethionine:tRNA ribosyltransferase-isomerase"/>
    <property type="match status" value="1"/>
</dbReference>
<dbReference type="PANTHER" id="PTHR30307:SF0">
    <property type="entry name" value="S-ADENOSYLMETHIONINE:TRNA RIBOSYLTRANSFERASE-ISOMERASE"/>
    <property type="match status" value="1"/>
</dbReference>
<dbReference type="Pfam" id="PF02547">
    <property type="entry name" value="Queuosine_synth"/>
    <property type="match status" value="1"/>
</dbReference>
<evidence type="ECO:0000256" key="3">
    <source>
        <dbReference type="ARBA" id="ARBA00011245"/>
    </source>
</evidence>
<evidence type="ECO:0000256" key="5">
    <source>
        <dbReference type="ARBA" id="ARBA00022679"/>
    </source>
</evidence>
<dbReference type="NCBIfam" id="TIGR00113">
    <property type="entry name" value="queA"/>
    <property type="match status" value="1"/>
</dbReference>
<dbReference type="FunFam" id="2.40.10.240:FF:000002">
    <property type="entry name" value="S-adenosylmethionine:tRNA ribosyltransferase-isomerase"/>
    <property type="match status" value="1"/>
</dbReference>
<dbReference type="Gene3D" id="2.40.10.240">
    <property type="entry name" value="QueA-like"/>
    <property type="match status" value="1"/>
</dbReference>
<keyword evidence="5 13" id="KW-0808">Transferase</keyword>
<dbReference type="InterPro" id="IPR036100">
    <property type="entry name" value="QueA_sf"/>
</dbReference>
<evidence type="ECO:0000256" key="4">
    <source>
        <dbReference type="ARBA" id="ARBA00022490"/>
    </source>
</evidence>
<evidence type="ECO:0000256" key="7">
    <source>
        <dbReference type="ARBA" id="ARBA00022785"/>
    </source>
</evidence>
<comment type="subunit">
    <text evidence="3 13">Monomer.</text>
</comment>
<dbReference type="Gene3D" id="3.40.1780.10">
    <property type="entry name" value="QueA-like"/>
    <property type="match status" value="1"/>
</dbReference>
<dbReference type="InterPro" id="IPR042119">
    <property type="entry name" value="QueA_dom2"/>
</dbReference>
<evidence type="ECO:0000256" key="8">
    <source>
        <dbReference type="ARBA" id="ARBA00052751"/>
    </source>
</evidence>
<keyword evidence="14" id="KW-0328">Glycosyltransferase</keyword>
<evidence type="ECO:0000256" key="12">
    <source>
        <dbReference type="ARBA" id="ARBA00076160"/>
    </source>
</evidence>
<evidence type="ECO:0000256" key="2">
    <source>
        <dbReference type="ARBA" id="ARBA00004691"/>
    </source>
</evidence>
<comment type="similarity">
    <text evidence="9 13">Belongs to the QueA family.</text>
</comment>
<proteinExistence type="inferred from homology"/>
<dbReference type="InterPro" id="IPR003699">
    <property type="entry name" value="QueA"/>
</dbReference>
<sequence>MKLEDFDYHLPEELIAQTPAQQRDSCRLMVLNREKNSIEHRHFHDILDYLKPGDCMVLNDSRVIPARLFGRKAVTGAHIEFLLIKRLEGDVWETMVRPGKRLKEGDTVVFDPEHLFQAHILGFQDPDQGTRKVRFEYEGIFMERLEELGSMPLPPYIERPADDADKETYQTVYSRIDGSVAAPTAGLHFTKELLKEIEEKGVKIAYVTLHVGIGTFRPVKCENIEEHHMHFEEYSVTEENAKIINDAIDAGQRIISVGTTSTRTLESAAVETPEGFRIQAGHNSTGIFIYPGYEFKIVKALITNFHLPKSTLLMLISALYNREHILEAYEEAVREKYRFFSYGDAMLIE</sequence>
<name>A0A6N7X2L6_9FIRM</name>
<evidence type="ECO:0000256" key="1">
    <source>
        <dbReference type="ARBA" id="ARBA00004496"/>
    </source>
</evidence>
<comment type="caution">
    <text evidence="14">The sequence shown here is derived from an EMBL/GenBank/DDBJ whole genome shotgun (WGS) entry which is preliminary data.</text>
</comment>
<dbReference type="AlphaFoldDB" id="A0A6N7X2L6"/>
<dbReference type="EC" id="2.4.99.17" evidence="10 13"/>
<comment type="subcellular location">
    <subcellularLocation>
        <location evidence="1 13">Cytoplasm</location>
    </subcellularLocation>
</comment>
<keyword evidence="6 13" id="KW-0949">S-adenosyl-L-methionine</keyword>
<dbReference type="PANTHER" id="PTHR30307">
    <property type="entry name" value="S-ADENOSYLMETHIONINE:TRNA RIBOSYLTRANSFERASE-ISOMERASE"/>
    <property type="match status" value="1"/>
</dbReference>
<dbReference type="InterPro" id="IPR042118">
    <property type="entry name" value="QueA_dom1"/>
</dbReference>
<evidence type="ECO:0000256" key="9">
    <source>
        <dbReference type="ARBA" id="ARBA00061210"/>
    </source>
</evidence>
<dbReference type="SUPFAM" id="SSF111337">
    <property type="entry name" value="QueA-like"/>
    <property type="match status" value="1"/>
</dbReference>
<accession>A0A6N7X2L6</accession>
<keyword evidence="14" id="KW-0413">Isomerase</keyword>
<dbReference type="GO" id="GO:0008616">
    <property type="term" value="P:tRNA queuosine(34) biosynthetic process"/>
    <property type="evidence" value="ECO:0007669"/>
    <property type="project" value="UniProtKB-UniRule"/>
</dbReference>
<dbReference type="NCBIfam" id="NF001140">
    <property type="entry name" value="PRK00147.1"/>
    <property type="match status" value="1"/>
</dbReference>
<comment type="pathway">
    <text evidence="2 13">tRNA modification; tRNA-queuosine biosynthesis.</text>
</comment>
<dbReference type="GO" id="GO:0051075">
    <property type="term" value="F:S-adenosylmethionine:tRNA ribosyltransferase-isomerase activity"/>
    <property type="evidence" value="ECO:0007669"/>
    <property type="project" value="UniProtKB-EC"/>
</dbReference>
<keyword evidence="7 13" id="KW-0671">Queuosine biosynthesis</keyword>
<evidence type="ECO:0000256" key="13">
    <source>
        <dbReference type="HAMAP-Rule" id="MF_00113"/>
    </source>
</evidence>
<dbReference type="EMBL" id="VUNA01000001">
    <property type="protein sequence ID" value="MST69740.1"/>
    <property type="molecule type" value="Genomic_DNA"/>
</dbReference>
<evidence type="ECO:0000256" key="11">
    <source>
        <dbReference type="ARBA" id="ARBA00069325"/>
    </source>
</evidence>
<reference evidence="14 15" key="1">
    <citation type="submission" date="2019-08" db="EMBL/GenBank/DDBJ databases">
        <title>In-depth cultivation of the pig gut microbiome towards novel bacterial diversity and tailored functional studies.</title>
        <authorList>
            <person name="Wylensek D."/>
            <person name="Hitch T.C.A."/>
            <person name="Clavel T."/>
        </authorList>
    </citation>
    <scope>NUCLEOTIDE SEQUENCE [LARGE SCALE GENOMIC DNA]</scope>
    <source>
        <strain evidence="14 15">WCA-MUC-591-APC-4B</strain>
    </source>
</reference>
<dbReference type="GO" id="GO:0005737">
    <property type="term" value="C:cytoplasm"/>
    <property type="evidence" value="ECO:0007669"/>
    <property type="project" value="UniProtKB-SubCell"/>
</dbReference>
<evidence type="ECO:0000313" key="14">
    <source>
        <dbReference type="EMBL" id="MST69740.1"/>
    </source>
</evidence>
<comment type="catalytic activity">
    <reaction evidence="8 13">
        <text>7-aminomethyl-7-carbaguanosine(34) in tRNA + S-adenosyl-L-methionine = epoxyqueuosine(34) in tRNA + adenine + L-methionine + 2 H(+)</text>
        <dbReference type="Rhea" id="RHEA:32155"/>
        <dbReference type="Rhea" id="RHEA-COMP:10342"/>
        <dbReference type="Rhea" id="RHEA-COMP:18582"/>
        <dbReference type="ChEBI" id="CHEBI:15378"/>
        <dbReference type="ChEBI" id="CHEBI:16708"/>
        <dbReference type="ChEBI" id="CHEBI:57844"/>
        <dbReference type="ChEBI" id="CHEBI:59789"/>
        <dbReference type="ChEBI" id="CHEBI:82833"/>
        <dbReference type="ChEBI" id="CHEBI:194443"/>
        <dbReference type="EC" id="2.4.99.17"/>
    </reaction>
</comment>
<comment type="function">
    <text evidence="13">Transfers and isomerizes the ribose moiety from AdoMet to the 7-aminomethyl group of 7-deazaguanine (preQ1-tRNA) to give epoxyqueuosine (oQ-tRNA).</text>
</comment>
<gene>
    <name evidence="13 14" type="primary">queA</name>
    <name evidence="14" type="ORF">FYJ65_00030</name>
</gene>
<keyword evidence="4 13" id="KW-0963">Cytoplasm</keyword>
<protein>
    <recommendedName>
        <fullName evidence="11 13">S-adenosylmethionine:tRNA ribosyltransferase-isomerase</fullName>
        <ecNumber evidence="10 13">2.4.99.17</ecNumber>
    </recommendedName>
    <alternativeName>
        <fullName evidence="12 13">Queuosine biosynthesis protein QueA</fullName>
    </alternativeName>
</protein>
<dbReference type="HAMAP" id="MF_00113">
    <property type="entry name" value="QueA"/>
    <property type="match status" value="1"/>
</dbReference>
<organism evidence="14 15">
    <name type="scientific">Mogibacterium kristiansenii</name>
    <dbReference type="NCBI Taxonomy" id="2606708"/>
    <lineage>
        <taxon>Bacteria</taxon>
        <taxon>Bacillati</taxon>
        <taxon>Bacillota</taxon>
        <taxon>Clostridia</taxon>
        <taxon>Peptostreptococcales</taxon>
        <taxon>Anaerovoracaceae</taxon>
        <taxon>Mogibacterium</taxon>
    </lineage>
</organism>
<dbReference type="UniPathway" id="UPA00392"/>
<evidence type="ECO:0000256" key="6">
    <source>
        <dbReference type="ARBA" id="ARBA00022691"/>
    </source>
</evidence>
<dbReference type="Proteomes" id="UP000469424">
    <property type="component" value="Unassembled WGS sequence"/>
</dbReference>
<keyword evidence="15" id="KW-1185">Reference proteome</keyword>